<accession>I5AQA2</accession>
<dbReference type="HOGENOM" id="CLU_025996_22_6_9"/>
<gene>
    <name evidence="2" type="ORF">EubceDRAFT1_0110</name>
</gene>
<dbReference type="Pfam" id="PF00535">
    <property type="entry name" value="Glycos_transf_2"/>
    <property type="match status" value="1"/>
</dbReference>
<dbReference type="CDD" id="cd00761">
    <property type="entry name" value="Glyco_tranf_GTA_type"/>
    <property type="match status" value="1"/>
</dbReference>
<keyword evidence="2" id="KW-0808">Transferase</keyword>
<dbReference type="Gene3D" id="3.90.550.10">
    <property type="entry name" value="Spore Coat Polysaccharide Biosynthesis Protein SpsA, Chain A"/>
    <property type="match status" value="1"/>
</dbReference>
<dbReference type="PANTHER" id="PTHR22916">
    <property type="entry name" value="GLYCOSYLTRANSFERASE"/>
    <property type="match status" value="1"/>
</dbReference>
<sequence>MNRPRVSVIVPAYNTEKYIETAIDDLRNQTYPILEIIVVDDGSTDHTLDICEAKAKVDRH</sequence>
<dbReference type="GO" id="GO:0016740">
    <property type="term" value="F:transferase activity"/>
    <property type="evidence" value="ECO:0007669"/>
    <property type="project" value="UniProtKB-KW"/>
</dbReference>
<name>I5AQA2_EUBC6</name>
<proteinExistence type="predicted"/>
<dbReference type="AlphaFoldDB" id="I5AQA2"/>
<dbReference type="EMBL" id="CM001487">
    <property type="protein sequence ID" value="EIM55975.1"/>
    <property type="molecule type" value="Genomic_DNA"/>
</dbReference>
<dbReference type="Proteomes" id="UP000005753">
    <property type="component" value="Chromosome"/>
</dbReference>
<dbReference type="eggNOG" id="COG1215">
    <property type="taxonomic scope" value="Bacteria"/>
</dbReference>
<dbReference type="OrthoDB" id="1771649at2"/>
<organism evidence="2 3">
    <name type="scientific">Eubacterium cellulosolvens (strain ATCC 43171 / JCM 9499 / 6)</name>
    <name type="common">Cillobacterium cellulosolvens</name>
    <dbReference type="NCBI Taxonomy" id="633697"/>
    <lineage>
        <taxon>Bacteria</taxon>
        <taxon>Bacillati</taxon>
        <taxon>Bacillota</taxon>
        <taxon>Clostridia</taxon>
        <taxon>Eubacteriales</taxon>
        <taxon>Eubacteriaceae</taxon>
        <taxon>Eubacterium</taxon>
    </lineage>
</organism>
<dbReference type="InterPro" id="IPR029044">
    <property type="entry name" value="Nucleotide-diphossugar_trans"/>
</dbReference>
<evidence type="ECO:0000313" key="2">
    <source>
        <dbReference type="EMBL" id="EIM55975.1"/>
    </source>
</evidence>
<reference evidence="2 3" key="2">
    <citation type="submission" date="2012-02" db="EMBL/GenBank/DDBJ databases">
        <title>Improved High-Quality Draft sequence of Eubacterium cellulosolvens 6.</title>
        <authorList>
            <consortium name="US DOE Joint Genome Institute"/>
            <person name="Lucas S."/>
            <person name="Han J."/>
            <person name="Lapidus A."/>
            <person name="Cheng J.-F."/>
            <person name="Goodwin L."/>
            <person name="Pitluck S."/>
            <person name="Peters L."/>
            <person name="Mikhailova N."/>
            <person name="Gu W."/>
            <person name="Detter J.C."/>
            <person name="Han C."/>
            <person name="Tapia R."/>
            <person name="Land M."/>
            <person name="Hauser L."/>
            <person name="Kyrpides N."/>
            <person name="Ivanova N."/>
            <person name="Pagani I."/>
            <person name="Johnson E."/>
            <person name="Mukhopadhyay B."/>
            <person name="Anderson I."/>
            <person name="Woyke T."/>
        </authorList>
    </citation>
    <scope>NUCLEOTIDE SEQUENCE [LARGE SCALE GENOMIC DNA]</scope>
    <source>
        <strain evidence="2 3">6</strain>
    </source>
</reference>
<protein>
    <submittedName>
        <fullName evidence="2">Glycosyl transferase</fullName>
    </submittedName>
</protein>
<reference evidence="2 3" key="1">
    <citation type="submission" date="2010-08" db="EMBL/GenBank/DDBJ databases">
        <authorList>
            <consortium name="US DOE Joint Genome Institute (JGI-PGF)"/>
            <person name="Lucas S."/>
            <person name="Copeland A."/>
            <person name="Lapidus A."/>
            <person name="Cheng J.-F."/>
            <person name="Bruce D."/>
            <person name="Goodwin L."/>
            <person name="Pitluck S."/>
            <person name="Land M.L."/>
            <person name="Hauser L."/>
            <person name="Chang Y.-J."/>
            <person name="Anderson I.J."/>
            <person name="Johnson E."/>
            <person name="Mulhopadhyay B."/>
            <person name="Kyrpides N."/>
            <person name="Woyke T.J."/>
        </authorList>
    </citation>
    <scope>NUCLEOTIDE SEQUENCE [LARGE SCALE GENOMIC DNA]</scope>
    <source>
        <strain evidence="2 3">6</strain>
    </source>
</reference>
<dbReference type="STRING" id="633697.EubceDRAFT1_0110"/>
<feature type="domain" description="Glycosyltransferase 2-like" evidence="1">
    <location>
        <begin position="7"/>
        <end position="56"/>
    </location>
</feature>
<dbReference type="InterPro" id="IPR001173">
    <property type="entry name" value="Glyco_trans_2-like"/>
</dbReference>
<evidence type="ECO:0000259" key="1">
    <source>
        <dbReference type="Pfam" id="PF00535"/>
    </source>
</evidence>
<keyword evidence="3" id="KW-1185">Reference proteome</keyword>
<evidence type="ECO:0000313" key="3">
    <source>
        <dbReference type="Proteomes" id="UP000005753"/>
    </source>
</evidence>
<dbReference type="SUPFAM" id="SSF53448">
    <property type="entry name" value="Nucleotide-diphospho-sugar transferases"/>
    <property type="match status" value="1"/>
</dbReference>